<proteinExistence type="predicted"/>
<name>A0ACD3AE24_9AGAR</name>
<gene>
    <name evidence="1" type="ORF">BDN72DRAFT_847429</name>
</gene>
<sequence length="233" mass="26047">MPETLTLYTAKLCPYAQRVEIALAETKLPFTRYEIDLGNKPDWFTPKVNAAGKIPAVAYGGPIVPPESPSPESQKIAESLVLLEFIADISGGALLPKDPVLRARVRLFIDVVSNKITPAVIGFAFQGKPVDDLWTAIEAIQPLILGKYAVGDEFTIADAALIPFIARGKIVLKYDIGKFEVGVGLKAYEILQTDPRFEKFRRYIADVEARDSFKNTFDEEYLKEWYTTRFARN</sequence>
<protein>
    <submittedName>
        <fullName evidence="1">Glutathione S-transferase</fullName>
    </submittedName>
</protein>
<reference evidence="1 2" key="1">
    <citation type="journal article" date="2019" name="Nat. Ecol. Evol.">
        <title>Megaphylogeny resolves global patterns of mushroom evolution.</title>
        <authorList>
            <person name="Varga T."/>
            <person name="Krizsan K."/>
            <person name="Foldi C."/>
            <person name="Dima B."/>
            <person name="Sanchez-Garcia M."/>
            <person name="Sanchez-Ramirez S."/>
            <person name="Szollosi G.J."/>
            <person name="Szarkandi J.G."/>
            <person name="Papp V."/>
            <person name="Albert L."/>
            <person name="Andreopoulos W."/>
            <person name="Angelini C."/>
            <person name="Antonin V."/>
            <person name="Barry K.W."/>
            <person name="Bougher N.L."/>
            <person name="Buchanan P."/>
            <person name="Buyck B."/>
            <person name="Bense V."/>
            <person name="Catcheside P."/>
            <person name="Chovatia M."/>
            <person name="Cooper J."/>
            <person name="Damon W."/>
            <person name="Desjardin D."/>
            <person name="Finy P."/>
            <person name="Geml J."/>
            <person name="Haridas S."/>
            <person name="Hughes K."/>
            <person name="Justo A."/>
            <person name="Karasinski D."/>
            <person name="Kautmanova I."/>
            <person name="Kiss B."/>
            <person name="Kocsube S."/>
            <person name="Kotiranta H."/>
            <person name="LaButti K.M."/>
            <person name="Lechner B.E."/>
            <person name="Liimatainen K."/>
            <person name="Lipzen A."/>
            <person name="Lukacs Z."/>
            <person name="Mihaltcheva S."/>
            <person name="Morgado L.N."/>
            <person name="Niskanen T."/>
            <person name="Noordeloos M.E."/>
            <person name="Ohm R.A."/>
            <person name="Ortiz-Santana B."/>
            <person name="Ovrebo C."/>
            <person name="Racz N."/>
            <person name="Riley R."/>
            <person name="Savchenko A."/>
            <person name="Shiryaev A."/>
            <person name="Soop K."/>
            <person name="Spirin V."/>
            <person name="Szebenyi C."/>
            <person name="Tomsovsky M."/>
            <person name="Tulloss R.E."/>
            <person name="Uehling J."/>
            <person name="Grigoriev I.V."/>
            <person name="Vagvolgyi C."/>
            <person name="Papp T."/>
            <person name="Martin F.M."/>
            <person name="Miettinen O."/>
            <person name="Hibbett D.S."/>
            <person name="Nagy L.G."/>
        </authorList>
    </citation>
    <scope>NUCLEOTIDE SEQUENCE [LARGE SCALE GENOMIC DNA]</scope>
    <source>
        <strain evidence="1 2">NL-1719</strain>
    </source>
</reference>
<evidence type="ECO:0000313" key="1">
    <source>
        <dbReference type="EMBL" id="TFK63629.1"/>
    </source>
</evidence>
<dbReference type="EMBL" id="ML208513">
    <property type="protein sequence ID" value="TFK63629.1"/>
    <property type="molecule type" value="Genomic_DNA"/>
</dbReference>
<dbReference type="Proteomes" id="UP000308600">
    <property type="component" value="Unassembled WGS sequence"/>
</dbReference>
<keyword evidence="2" id="KW-1185">Reference proteome</keyword>
<accession>A0ACD3AE24</accession>
<evidence type="ECO:0000313" key="2">
    <source>
        <dbReference type="Proteomes" id="UP000308600"/>
    </source>
</evidence>
<organism evidence="1 2">
    <name type="scientific">Pluteus cervinus</name>
    <dbReference type="NCBI Taxonomy" id="181527"/>
    <lineage>
        <taxon>Eukaryota</taxon>
        <taxon>Fungi</taxon>
        <taxon>Dikarya</taxon>
        <taxon>Basidiomycota</taxon>
        <taxon>Agaricomycotina</taxon>
        <taxon>Agaricomycetes</taxon>
        <taxon>Agaricomycetidae</taxon>
        <taxon>Agaricales</taxon>
        <taxon>Pluteineae</taxon>
        <taxon>Pluteaceae</taxon>
        <taxon>Pluteus</taxon>
    </lineage>
</organism>